<dbReference type="EMBL" id="GBRH01273028">
    <property type="protein sequence ID" value="JAD24867.1"/>
    <property type="molecule type" value="Transcribed_RNA"/>
</dbReference>
<reference evidence="1" key="1">
    <citation type="submission" date="2014-09" db="EMBL/GenBank/DDBJ databases">
        <authorList>
            <person name="Magalhaes I.L.F."/>
            <person name="Oliveira U."/>
            <person name="Santos F.R."/>
            <person name="Vidigal T.H.D.A."/>
            <person name="Brescovit A.D."/>
            <person name="Santos A.J."/>
        </authorList>
    </citation>
    <scope>NUCLEOTIDE SEQUENCE</scope>
    <source>
        <tissue evidence="1">Shoot tissue taken approximately 20 cm above the soil surface</tissue>
    </source>
</reference>
<accession>A0A0A8YR56</accession>
<organism evidence="1">
    <name type="scientific">Arundo donax</name>
    <name type="common">Giant reed</name>
    <name type="synonym">Donax arundinaceus</name>
    <dbReference type="NCBI Taxonomy" id="35708"/>
    <lineage>
        <taxon>Eukaryota</taxon>
        <taxon>Viridiplantae</taxon>
        <taxon>Streptophyta</taxon>
        <taxon>Embryophyta</taxon>
        <taxon>Tracheophyta</taxon>
        <taxon>Spermatophyta</taxon>
        <taxon>Magnoliopsida</taxon>
        <taxon>Liliopsida</taxon>
        <taxon>Poales</taxon>
        <taxon>Poaceae</taxon>
        <taxon>PACMAD clade</taxon>
        <taxon>Arundinoideae</taxon>
        <taxon>Arundineae</taxon>
        <taxon>Arundo</taxon>
    </lineage>
</organism>
<name>A0A0A8YR56_ARUDO</name>
<reference evidence="1" key="2">
    <citation type="journal article" date="2015" name="Data Brief">
        <title>Shoot transcriptome of the giant reed, Arundo donax.</title>
        <authorList>
            <person name="Barrero R.A."/>
            <person name="Guerrero F.D."/>
            <person name="Moolhuijzen P."/>
            <person name="Goolsby J.A."/>
            <person name="Tidwell J."/>
            <person name="Bellgard S.E."/>
            <person name="Bellgard M.I."/>
        </authorList>
    </citation>
    <scope>NUCLEOTIDE SEQUENCE</scope>
    <source>
        <tissue evidence="1">Shoot tissue taken approximately 20 cm above the soil surface</tissue>
    </source>
</reference>
<dbReference type="AlphaFoldDB" id="A0A0A8YR56"/>
<proteinExistence type="predicted"/>
<protein>
    <submittedName>
        <fullName evidence="1">Uncharacterized protein</fullName>
    </submittedName>
</protein>
<sequence length="40" mass="4505">MGTGTSLVQGNIKSSSAWWRTGRHQFIQTVMITTTSFVWC</sequence>
<evidence type="ECO:0000313" key="1">
    <source>
        <dbReference type="EMBL" id="JAD24867.1"/>
    </source>
</evidence>